<reference evidence="1" key="1">
    <citation type="submission" date="2024-05" db="EMBL/GenBank/DDBJ databases">
        <title>Alkalihalobacillus sp. strain MEB203 novel alkaliphilic bacterium from Lonar Lake, India.</title>
        <authorList>
            <person name="Joshi A."/>
            <person name="Thite S."/>
            <person name="Mengade P."/>
        </authorList>
    </citation>
    <scope>NUCLEOTIDE SEQUENCE</scope>
    <source>
        <strain evidence="1">MEB 203</strain>
    </source>
</reference>
<protein>
    <recommendedName>
        <fullName evidence="3">Small CPxCG-related zinc finger protein</fullName>
    </recommendedName>
</protein>
<gene>
    <name evidence="1" type="ORF">N7Z68_00295</name>
</gene>
<dbReference type="RefSeq" id="WP_275116453.1">
    <property type="nucleotide sequence ID" value="NZ_JAOTPO010000001.1"/>
</dbReference>
<proteinExistence type="predicted"/>
<organism evidence="1 2">
    <name type="scientific">Alkalihalobacterium chitinilyticum</name>
    <dbReference type="NCBI Taxonomy" id="2980103"/>
    <lineage>
        <taxon>Bacteria</taxon>
        <taxon>Bacillati</taxon>
        <taxon>Bacillota</taxon>
        <taxon>Bacilli</taxon>
        <taxon>Bacillales</taxon>
        <taxon>Bacillaceae</taxon>
        <taxon>Alkalihalobacterium</taxon>
    </lineage>
</organism>
<accession>A0ABT5V8M7</accession>
<comment type="caution">
    <text evidence="1">The sequence shown here is derived from an EMBL/GenBank/DDBJ whole genome shotgun (WGS) entry which is preliminary data.</text>
</comment>
<name>A0ABT5V8M7_9BACI</name>
<dbReference type="EMBL" id="JAOTPO010000001">
    <property type="protein sequence ID" value="MDE5411818.1"/>
    <property type="molecule type" value="Genomic_DNA"/>
</dbReference>
<evidence type="ECO:0008006" key="3">
    <source>
        <dbReference type="Google" id="ProtNLM"/>
    </source>
</evidence>
<dbReference type="Proteomes" id="UP001148125">
    <property type="component" value="Unassembled WGS sequence"/>
</dbReference>
<evidence type="ECO:0000313" key="2">
    <source>
        <dbReference type="Proteomes" id="UP001148125"/>
    </source>
</evidence>
<evidence type="ECO:0000313" key="1">
    <source>
        <dbReference type="EMBL" id="MDE5411818.1"/>
    </source>
</evidence>
<sequence>MDQQCFYCNGELEETNFHYASFIQDSDHVEHPLCSECYKEWLVGNKG</sequence>
<keyword evidence="2" id="KW-1185">Reference proteome</keyword>